<dbReference type="PANTHER" id="PTHR10438">
    <property type="entry name" value="THIOREDOXIN"/>
    <property type="match status" value="1"/>
</dbReference>
<reference evidence="3" key="2">
    <citation type="submission" date="2015-03" db="UniProtKB">
        <authorList>
            <consortium name="EnsemblPlants"/>
        </authorList>
    </citation>
    <scope>IDENTIFICATION</scope>
</reference>
<accession>A0A0D3H9Z8</accession>
<keyword evidence="4" id="KW-1185">Reference proteome</keyword>
<protein>
    <recommendedName>
        <fullName evidence="2">Thioredoxin domain-containing protein</fullName>
    </recommendedName>
</protein>
<evidence type="ECO:0000313" key="3">
    <source>
        <dbReference type="EnsemblPlants" id="OBART09G19480.3"/>
    </source>
</evidence>
<dbReference type="Gene3D" id="3.40.30.10">
    <property type="entry name" value="Glutaredoxin"/>
    <property type="match status" value="1"/>
</dbReference>
<dbReference type="Pfam" id="PF00085">
    <property type="entry name" value="Thioredoxin"/>
    <property type="match status" value="1"/>
</dbReference>
<dbReference type="STRING" id="65489.A0A0D3H9Z8"/>
<feature type="region of interest" description="Disordered" evidence="1">
    <location>
        <begin position="1"/>
        <end position="40"/>
    </location>
</feature>
<dbReference type="PANTHER" id="PTHR10438:SF387">
    <property type="entry name" value="OS09G0559600 PROTEIN"/>
    <property type="match status" value="1"/>
</dbReference>
<dbReference type="EnsemblPlants" id="OBART09G19480.3">
    <property type="protein sequence ID" value="OBART09G19480.3"/>
    <property type="gene ID" value="OBART09G19480"/>
</dbReference>
<dbReference type="InterPro" id="IPR036249">
    <property type="entry name" value="Thioredoxin-like_sf"/>
</dbReference>
<dbReference type="InterPro" id="IPR050620">
    <property type="entry name" value="Thioredoxin_H-type-like"/>
</dbReference>
<dbReference type="CDD" id="cd02947">
    <property type="entry name" value="TRX_family"/>
    <property type="match status" value="1"/>
</dbReference>
<evidence type="ECO:0000256" key="1">
    <source>
        <dbReference type="SAM" id="MobiDB-lite"/>
    </source>
</evidence>
<dbReference type="PaxDb" id="65489-OBART09G19480.3"/>
<evidence type="ECO:0000313" key="4">
    <source>
        <dbReference type="Proteomes" id="UP000026960"/>
    </source>
</evidence>
<feature type="domain" description="Thioredoxin" evidence="2">
    <location>
        <begin position="77"/>
        <end position="244"/>
    </location>
</feature>
<dbReference type="PROSITE" id="PS51352">
    <property type="entry name" value="THIOREDOXIN_2"/>
    <property type="match status" value="1"/>
</dbReference>
<dbReference type="eggNOG" id="KOG0907">
    <property type="taxonomic scope" value="Eukaryota"/>
</dbReference>
<reference evidence="3" key="1">
    <citation type="journal article" date="2009" name="Rice">
        <title>De Novo Next Generation Sequencing of Plant Genomes.</title>
        <authorList>
            <person name="Rounsley S."/>
            <person name="Marri P.R."/>
            <person name="Yu Y."/>
            <person name="He R."/>
            <person name="Sisneros N."/>
            <person name="Goicoechea J.L."/>
            <person name="Lee S.J."/>
            <person name="Angelova A."/>
            <person name="Kudrna D."/>
            <person name="Luo M."/>
            <person name="Affourtit J."/>
            <person name="Desany B."/>
            <person name="Knight J."/>
            <person name="Niazi F."/>
            <person name="Egholm M."/>
            <person name="Wing R.A."/>
        </authorList>
    </citation>
    <scope>NUCLEOTIDE SEQUENCE [LARGE SCALE GENOMIC DNA]</scope>
    <source>
        <strain evidence="3">cv. IRGC 105608</strain>
    </source>
</reference>
<evidence type="ECO:0000259" key="2">
    <source>
        <dbReference type="PROSITE" id="PS51352"/>
    </source>
</evidence>
<dbReference type="Gramene" id="OBART09G19480.3">
    <property type="protein sequence ID" value="OBART09G19480.3"/>
    <property type="gene ID" value="OBART09G19480"/>
</dbReference>
<dbReference type="InterPro" id="IPR013766">
    <property type="entry name" value="Thioredoxin_domain"/>
</dbReference>
<organism evidence="3">
    <name type="scientific">Oryza barthii</name>
    <dbReference type="NCBI Taxonomy" id="65489"/>
    <lineage>
        <taxon>Eukaryota</taxon>
        <taxon>Viridiplantae</taxon>
        <taxon>Streptophyta</taxon>
        <taxon>Embryophyta</taxon>
        <taxon>Tracheophyta</taxon>
        <taxon>Spermatophyta</taxon>
        <taxon>Magnoliopsida</taxon>
        <taxon>Liliopsida</taxon>
        <taxon>Poales</taxon>
        <taxon>Poaceae</taxon>
        <taxon>BOP clade</taxon>
        <taxon>Oryzoideae</taxon>
        <taxon>Oryzeae</taxon>
        <taxon>Oryzinae</taxon>
        <taxon>Oryza</taxon>
    </lineage>
</organism>
<dbReference type="SUPFAM" id="SSF52833">
    <property type="entry name" value="Thioredoxin-like"/>
    <property type="match status" value="1"/>
</dbReference>
<dbReference type="AlphaFoldDB" id="A0A0D3H9Z8"/>
<name>A0A0D3H9Z8_9ORYZ</name>
<proteinExistence type="predicted"/>
<dbReference type="Proteomes" id="UP000026960">
    <property type="component" value="Chromosome 9"/>
</dbReference>
<feature type="region of interest" description="Disordered" evidence="1">
    <location>
        <begin position="70"/>
        <end position="102"/>
    </location>
</feature>
<sequence>MLSSGPSRRRHMRRGAAVEGRIARRGARRPPRPSSSSLHLSLGPSQWRLLGAECSEQAQQLLCVGDRRGAAQGRLPHPSRAPTPSMIARTTNPNSGDRPPGHQVRLNHGGNAAGVVGELGRCNGASSSSTMMARPGAVKNIESWDEFTKHFVKSEYKLVVLVFMAPWSEPWKLMRPAVEKMASGLKSEEAEVCTISVDRFNTLGRLLRVEALPTFVLVKRHRAVARVVGVNRDDLHSSINKHLAPPSSSPQPINIS</sequence>